<dbReference type="EMBL" id="JBHRYA010000007">
    <property type="protein sequence ID" value="MFC3716371.1"/>
    <property type="molecule type" value="Genomic_DNA"/>
</dbReference>
<comment type="caution">
    <text evidence="2">The sequence shown here is derived from an EMBL/GenBank/DDBJ whole genome shotgun (WGS) entry which is preliminary data.</text>
</comment>
<gene>
    <name evidence="2" type="ORF">ACFONC_09410</name>
</gene>
<evidence type="ECO:0000313" key="3">
    <source>
        <dbReference type="Proteomes" id="UP001595705"/>
    </source>
</evidence>
<dbReference type="Proteomes" id="UP001595705">
    <property type="component" value="Unassembled WGS sequence"/>
</dbReference>
<keyword evidence="3" id="KW-1185">Reference proteome</keyword>
<keyword evidence="1" id="KW-1133">Transmembrane helix</keyword>
<evidence type="ECO:0000256" key="1">
    <source>
        <dbReference type="SAM" id="Phobius"/>
    </source>
</evidence>
<feature type="transmembrane region" description="Helical" evidence="1">
    <location>
        <begin position="42"/>
        <end position="60"/>
    </location>
</feature>
<sequence>MRAPVRRRLLQSGLVVLTLLDLQLLASFVFNQWLDLSMTNAMGLAALLAIPLTLLLMPLVDAILAGLDHDADAGFSGGKIPGAGQ</sequence>
<keyword evidence="1" id="KW-0472">Membrane</keyword>
<keyword evidence="1" id="KW-0812">Transmembrane</keyword>
<organism evidence="2 3">
    <name type="scientific">Luteimonas soli</name>
    <dbReference type="NCBI Taxonomy" id="1648966"/>
    <lineage>
        <taxon>Bacteria</taxon>
        <taxon>Pseudomonadati</taxon>
        <taxon>Pseudomonadota</taxon>
        <taxon>Gammaproteobacteria</taxon>
        <taxon>Lysobacterales</taxon>
        <taxon>Lysobacteraceae</taxon>
        <taxon>Luteimonas</taxon>
    </lineage>
</organism>
<accession>A0ABV7XJP0</accession>
<reference evidence="3" key="1">
    <citation type="journal article" date="2019" name="Int. J. Syst. Evol. Microbiol.">
        <title>The Global Catalogue of Microorganisms (GCM) 10K type strain sequencing project: providing services to taxonomists for standard genome sequencing and annotation.</title>
        <authorList>
            <consortium name="The Broad Institute Genomics Platform"/>
            <consortium name="The Broad Institute Genome Sequencing Center for Infectious Disease"/>
            <person name="Wu L."/>
            <person name="Ma J."/>
        </authorList>
    </citation>
    <scope>NUCLEOTIDE SEQUENCE [LARGE SCALE GENOMIC DNA]</scope>
    <source>
        <strain evidence="3">KCTC 42441</strain>
    </source>
</reference>
<protein>
    <recommendedName>
        <fullName evidence="4">DUF2798 domain-containing protein</fullName>
    </recommendedName>
</protein>
<dbReference type="RefSeq" id="WP_386743465.1">
    <property type="nucleotide sequence ID" value="NZ_JBHRYA010000007.1"/>
</dbReference>
<name>A0ABV7XJP0_9GAMM</name>
<proteinExistence type="predicted"/>
<evidence type="ECO:0008006" key="4">
    <source>
        <dbReference type="Google" id="ProtNLM"/>
    </source>
</evidence>
<evidence type="ECO:0000313" key="2">
    <source>
        <dbReference type="EMBL" id="MFC3716371.1"/>
    </source>
</evidence>